<gene>
    <name evidence="2" type="ORF">PEBR_37710</name>
</gene>
<dbReference type="AlphaFoldDB" id="A0A1S9RB44"/>
<sequence length="500" mass="56586">MTTDPQATNSSLYPEQVTQVIVPATIEPIRTKNLYLRTLDVKDAVDLFEYRRLQKVADWLWPKIPHRDISETEDKIKTKTFQTPDASGAIGRQFHFAIIRADDPAQKVIGSLGINALDPSPSIGYGIHPDFWGKGYISEAVGGVIDAWWKLERKDIEGLGETEKLYAACNKANIGSLRVLQKNGFEILHETHIEGDVKLGDLAAAPTENMADSSLTLSTIPYHCQREILRHLEVQAVRILRLTSRQMKNPCSGSVSNGFLRRQTMDNSKESLISLRLIACYEEFRGVVQELRVRVPLYRTACVIRMMFMQQRVTPEDHNFVASPAVTQDKFFEASALKVLTSALEQLGSLEMIDLDHRHPGLFCCPVRSRVHYKLVPAEVKSFRIKIASRSISDMGALYGDLRDDDPPDRGIRRFVSLLGQMPNPEELQLNLFNTLDNKFGSKENPLHHRIPPSLATSPALLSRWHLHESNLVKFLVVHRRLESLSGVWSWMATCFHSLE</sequence>
<dbReference type="GO" id="GO:0016747">
    <property type="term" value="F:acyltransferase activity, transferring groups other than amino-acyl groups"/>
    <property type="evidence" value="ECO:0007669"/>
    <property type="project" value="InterPro"/>
</dbReference>
<dbReference type="EMBL" id="LJBN01000212">
    <property type="protein sequence ID" value="OOQ82754.1"/>
    <property type="molecule type" value="Genomic_DNA"/>
</dbReference>
<name>A0A1S9RB44_PENBI</name>
<proteinExistence type="predicted"/>
<evidence type="ECO:0000313" key="2">
    <source>
        <dbReference type="EMBL" id="OOQ82754.1"/>
    </source>
</evidence>
<dbReference type="Gene3D" id="3.40.630.30">
    <property type="match status" value="1"/>
</dbReference>
<dbReference type="Pfam" id="PF13302">
    <property type="entry name" value="Acetyltransf_3"/>
    <property type="match status" value="1"/>
</dbReference>
<protein>
    <recommendedName>
        <fullName evidence="1">N-acetyltransferase domain-containing protein</fullName>
    </recommendedName>
</protein>
<reference evidence="3" key="1">
    <citation type="submission" date="2015-09" db="EMBL/GenBank/DDBJ databases">
        <authorList>
            <person name="Fill T.P."/>
            <person name="Baretta J.F."/>
            <person name="de Almeida L.G."/>
            <person name="Rocha M."/>
            <person name="de Souza D.H."/>
            <person name="Malavazi I."/>
            <person name="Cerdeira L.T."/>
            <person name="Hong H."/>
            <person name="Samborskyy M."/>
            <person name="de Vasconcelos A.T."/>
            <person name="Leadlay P."/>
            <person name="Rodrigues-Filho E."/>
        </authorList>
    </citation>
    <scope>NUCLEOTIDE SEQUENCE [LARGE SCALE GENOMIC DNA]</scope>
    <source>
        <strain evidence="3">LaBioMMi 136</strain>
    </source>
</reference>
<dbReference type="InterPro" id="IPR000182">
    <property type="entry name" value="GNAT_dom"/>
</dbReference>
<dbReference type="InterPro" id="IPR051531">
    <property type="entry name" value="N-acetyltransferase"/>
</dbReference>
<comment type="caution">
    <text evidence="2">The sequence shown here is derived from an EMBL/GenBank/DDBJ whole genome shotgun (WGS) entry which is preliminary data.</text>
</comment>
<feature type="domain" description="N-acetyltransferase" evidence="1">
    <location>
        <begin position="34"/>
        <end position="204"/>
    </location>
</feature>
<evidence type="ECO:0000259" key="1">
    <source>
        <dbReference type="PROSITE" id="PS51186"/>
    </source>
</evidence>
<evidence type="ECO:0000313" key="3">
    <source>
        <dbReference type="Proteomes" id="UP000190744"/>
    </source>
</evidence>
<accession>A0A1S9RB44</accession>
<dbReference type="Proteomes" id="UP000190744">
    <property type="component" value="Unassembled WGS sequence"/>
</dbReference>
<dbReference type="PROSITE" id="PS51186">
    <property type="entry name" value="GNAT"/>
    <property type="match status" value="1"/>
</dbReference>
<dbReference type="InterPro" id="IPR016181">
    <property type="entry name" value="Acyl_CoA_acyltransferase"/>
</dbReference>
<dbReference type="SUPFAM" id="SSF55729">
    <property type="entry name" value="Acyl-CoA N-acyltransferases (Nat)"/>
    <property type="match status" value="1"/>
</dbReference>
<organism evidence="2 3">
    <name type="scientific">Penicillium brasilianum</name>
    <dbReference type="NCBI Taxonomy" id="104259"/>
    <lineage>
        <taxon>Eukaryota</taxon>
        <taxon>Fungi</taxon>
        <taxon>Dikarya</taxon>
        <taxon>Ascomycota</taxon>
        <taxon>Pezizomycotina</taxon>
        <taxon>Eurotiomycetes</taxon>
        <taxon>Eurotiomycetidae</taxon>
        <taxon>Eurotiales</taxon>
        <taxon>Aspergillaceae</taxon>
        <taxon>Penicillium</taxon>
    </lineage>
</organism>
<dbReference type="PANTHER" id="PTHR43792">
    <property type="entry name" value="GNAT FAMILY, PUTATIVE (AFU_ORTHOLOGUE AFUA_3G00765)-RELATED-RELATED"/>
    <property type="match status" value="1"/>
</dbReference>
<dbReference type="PANTHER" id="PTHR43792:SF1">
    <property type="entry name" value="N-ACETYLTRANSFERASE DOMAIN-CONTAINING PROTEIN"/>
    <property type="match status" value="1"/>
</dbReference>